<dbReference type="GO" id="GO:0004100">
    <property type="term" value="F:chitin synthase activity"/>
    <property type="evidence" value="ECO:0007669"/>
    <property type="project" value="UniProtKB-EC"/>
</dbReference>
<dbReference type="Pfam" id="PF22997">
    <property type="entry name" value="CHS4"/>
    <property type="match status" value="1"/>
</dbReference>
<feature type="compositionally biased region" description="Basic and acidic residues" evidence="10">
    <location>
        <begin position="1197"/>
        <end position="1295"/>
    </location>
</feature>
<name>A0A507C4S8_9FUNG</name>
<feature type="region of interest" description="Disordered" evidence="10">
    <location>
        <begin position="1128"/>
        <end position="1470"/>
    </location>
</feature>
<proteinExistence type="predicted"/>
<dbReference type="InterPro" id="IPR029044">
    <property type="entry name" value="Nucleotide-diphossugar_trans"/>
</dbReference>
<sequence length="1470" mass="163523">MGDHPPANDGKGNKIILEFPYESAPQPFSQMPTGSAQPARFRQEFGSSSNTSQMPATAAIRPERRQLDDIQQSIQPRSTQEQPASGRGQLLASNPTASRSNQQERSNNNNAPTANPGFAPAALRNSGFFGNMSDDRNTMLARDSSGELGNGFPKRTRSLVRVGEVRTVERPKPMMRNENMAPPAARAGATSTRLGPIPSKDPPNRYTPPAPSQRETTGWWSFTAKVVTCCVWPICLSAAGQKDLAVRQAWREKVTLCLIIFAMSCGLGFMTFGLRPLLCPSTQTTSTSDAYFNQTDHLSKVYRDDVVINGYIYDFNDTAARLAYYSGGTIILDADWHGQDISRLFKPFNSSNACNAFAMVDTSSCTIPNPWSLSSPSLGPVINGFCPDVTWLGRPKSYVWFAWDEVLKNVAAPHALTVYNSRVLNLTAYYANDTAHRFVEAYSTATHQLNSSLGRDGTYLLSANPNSKAAIACLTQLYTVGFIDSESLGCVSADVIQGIMLAAILTVILCKFIMAITYHWCVSWRLVRQNVVRSYYRDDYRDVPDLASQWAFDANKAAGLGQPSLAPYAPSDDFYTFLMVTCYSEGEAGIRGTLDSLALTHYPDDKKLLFIVADGLITGSGNDRPTPDIIVDMMTRGGPGLEDLGGDPEPKSYLAIADGAKQHNMAKVYAGHYIVRTHVVPMIVVVKCGPPNEAKIKKPGNRGKRDSQLVLMNFVSRVMFNDRMTPLDYDMFIKIARITGGVSPDRYELVLMVDADTIVRPDSLAHMVAAMRNDDRIMGLCGETRIANKRASWVSAIQVYEYYISHHMGKAFEALFGGVTCLPGCFCMYRIKARKGPGGRWVVPVLANPDIVDEYSENVVDTLHKKNLLLLGEDRFLSTLMLRMFPRRKMTFVPQAVCRTVCPDEFSVLLSQRRRWINSTIHNLLELVRVRDLCGTFCFSMQFVVALDLIGTCVLPAGLLFTVYMIVQAIFTRSLGLLPLAILILTTSLPGILIVITTRKMVYVLWMFAYLIALPVWNFILPLYAFWRFDDFSWGETRKVAGEGVSAEDHSTREGVFEINSVSLKRFAEWEVEYGRLPAPKKTDTALFGGTTAVPMFPKAVAVRSAGGVGGTGAGLAEAAEPDAVVVVRNPSPDRNGGRKPSPQRNVEVARNPSPQRNVETVRNPSPQRNVVVEAARNPSPRRNVDESVHIPSPQRFVEEERRALEATEKKLDSERRDLERRDREREEKKARRERENSKKEGDRETRRDKERQESSSRRRDKDSGTSSSRHREDTTTKEKRDRSATNNERSKKEPSAVSASKETREETRERRRQRHDEKEARKREREYRDAYPSKAKGDDVVPILRKSEEDQDRRKALSAGKSTSNQPAPPSLPPKDTTNNRVAFASDKRRIVEESEDDDDDDDLDVKPTAAVSARRLEESPTRAFVAAPPRGESFTASQRMGDSPPRPINVAADGGGSVRMAGPRPPPF</sequence>
<dbReference type="GeneID" id="42002460"/>
<feature type="compositionally biased region" description="Pro residues" evidence="10">
    <location>
        <begin position="199"/>
        <end position="211"/>
    </location>
</feature>
<accession>A0A507C4S8</accession>
<feature type="compositionally biased region" description="Polar residues" evidence="10">
    <location>
        <begin position="26"/>
        <end position="36"/>
    </location>
</feature>
<dbReference type="PANTHER" id="PTHR22914">
    <property type="entry name" value="CHITIN SYNTHASE"/>
    <property type="match status" value="1"/>
</dbReference>
<feature type="transmembrane region" description="Helical" evidence="11">
    <location>
        <begin position="1003"/>
        <end position="1027"/>
    </location>
</feature>
<feature type="transmembrane region" description="Helical" evidence="11">
    <location>
        <begin position="977"/>
        <end position="996"/>
    </location>
</feature>
<keyword evidence="5" id="KW-0808">Transferase</keyword>
<dbReference type="PANTHER" id="PTHR22914:SF41">
    <property type="entry name" value="CHITIN SYNTHASE 7"/>
    <property type="match status" value="1"/>
</dbReference>
<protein>
    <recommendedName>
        <fullName evidence="2">chitin synthase</fullName>
        <ecNumber evidence="2">2.4.1.16</ecNumber>
    </recommendedName>
</protein>
<keyword evidence="7 11" id="KW-1133">Transmembrane helix</keyword>
<dbReference type="GO" id="GO:0005886">
    <property type="term" value="C:plasma membrane"/>
    <property type="evidence" value="ECO:0007669"/>
    <property type="project" value="UniProtKB-SubCell"/>
</dbReference>
<comment type="subcellular location">
    <subcellularLocation>
        <location evidence="1">Cell membrane</location>
        <topology evidence="1">Multi-pass membrane protein</topology>
    </subcellularLocation>
</comment>
<comment type="caution">
    <text evidence="13">The sequence shown here is derived from an EMBL/GenBank/DDBJ whole genome shotgun (WGS) entry which is preliminary data.</text>
</comment>
<feature type="compositionally biased region" description="Acidic residues" evidence="10">
    <location>
        <begin position="1395"/>
        <end position="1405"/>
    </location>
</feature>
<dbReference type="EMBL" id="QEAO01000004">
    <property type="protein sequence ID" value="TPX36550.1"/>
    <property type="molecule type" value="Genomic_DNA"/>
</dbReference>
<keyword evidence="9" id="KW-0325">Glycoprotein</keyword>
<evidence type="ECO:0000256" key="11">
    <source>
        <dbReference type="SAM" id="Phobius"/>
    </source>
</evidence>
<keyword evidence="3" id="KW-1003">Cell membrane</keyword>
<dbReference type="Gene3D" id="3.90.550.10">
    <property type="entry name" value="Spore Coat Polysaccharide Biosynthesis Protein SpsA, Chain A"/>
    <property type="match status" value="1"/>
</dbReference>
<evidence type="ECO:0000256" key="8">
    <source>
        <dbReference type="ARBA" id="ARBA00023136"/>
    </source>
</evidence>
<feature type="region of interest" description="Disordered" evidence="10">
    <location>
        <begin position="175"/>
        <end position="216"/>
    </location>
</feature>
<dbReference type="EC" id="2.4.1.16" evidence="2"/>
<dbReference type="Pfam" id="PF03142">
    <property type="entry name" value="Chitin_synth_2"/>
    <property type="match status" value="1"/>
</dbReference>
<dbReference type="GO" id="GO:0006031">
    <property type="term" value="P:chitin biosynthetic process"/>
    <property type="evidence" value="ECO:0007669"/>
    <property type="project" value="TreeGrafter"/>
</dbReference>
<feature type="compositionally biased region" description="Polar residues" evidence="10">
    <location>
        <begin position="69"/>
        <end position="83"/>
    </location>
</feature>
<feature type="compositionally biased region" description="Polar residues" evidence="10">
    <location>
        <begin position="45"/>
        <end position="55"/>
    </location>
</feature>
<dbReference type="SUPFAM" id="SSF53448">
    <property type="entry name" value="Nucleotide-diphospho-sugar transferases"/>
    <property type="match status" value="1"/>
</dbReference>
<feature type="compositionally biased region" description="Low complexity" evidence="10">
    <location>
        <begin position="98"/>
        <end position="110"/>
    </location>
</feature>
<evidence type="ECO:0000256" key="6">
    <source>
        <dbReference type="ARBA" id="ARBA00022692"/>
    </source>
</evidence>
<keyword evidence="14" id="KW-1185">Reference proteome</keyword>
<keyword evidence="4" id="KW-0328">Glycosyltransferase</keyword>
<dbReference type="CDD" id="cd04190">
    <property type="entry name" value="Chitin_synth_C"/>
    <property type="match status" value="1"/>
</dbReference>
<organism evidence="13 14">
    <name type="scientific">Synchytrium microbalum</name>
    <dbReference type="NCBI Taxonomy" id="1806994"/>
    <lineage>
        <taxon>Eukaryota</taxon>
        <taxon>Fungi</taxon>
        <taxon>Fungi incertae sedis</taxon>
        <taxon>Chytridiomycota</taxon>
        <taxon>Chytridiomycota incertae sedis</taxon>
        <taxon>Chytridiomycetes</taxon>
        <taxon>Synchytriales</taxon>
        <taxon>Synchytriaceae</taxon>
        <taxon>Synchytrium</taxon>
    </lineage>
</organism>
<evidence type="ECO:0000256" key="2">
    <source>
        <dbReference type="ARBA" id="ARBA00012543"/>
    </source>
</evidence>
<evidence type="ECO:0000256" key="3">
    <source>
        <dbReference type="ARBA" id="ARBA00022475"/>
    </source>
</evidence>
<evidence type="ECO:0000256" key="5">
    <source>
        <dbReference type="ARBA" id="ARBA00022679"/>
    </source>
</evidence>
<dbReference type="InterPro" id="IPR004835">
    <property type="entry name" value="Chitin_synth"/>
</dbReference>
<evidence type="ECO:0000259" key="12">
    <source>
        <dbReference type="Pfam" id="PF22997"/>
    </source>
</evidence>
<evidence type="ECO:0000256" key="9">
    <source>
        <dbReference type="ARBA" id="ARBA00023180"/>
    </source>
</evidence>
<dbReference type="GO" id="GO:0030428">
    <property type="term" value="C:cell septum"/>
    <property type="evidence" value="ECO:0007669"/>
    <property type="project" value="TreeGrafter"/>
</dbReference>
<reference evidence="13 14" key="1">
    <citation type="journal article" date="2019" name="Sci. Rep.">
        <title>Comparative genomics of chytrid fungi reveal insights into the obligate biotrophic and pathogenic lifestyle of Synchytrium endobioticum.</title>
        <authorList>
            <person name="van de Vossenberg B.T.L.H."/>
            <person name="Warris S."/>
            <person name="Nguyen H.D.T."/>
            <person name="van Gent-Pelzer M.P.E."/>
            <person name="Joly D.L."/>
            <person name="van de Geest H.C."/>
            <person name="Bonants P.J.M."/>
            <person name="Smith D.S."/>
            <person name="Levesque C.A."/>
            <person name="van der Lee T.A.J."/>
        </authorList>
    </citation>
    <scope>NUCLEOTIDE SEQUENCE [LARGE SCALE GENOMIC DNA]</scope>
    <source>
        <strain evidence="13 14">JEL517</strain>
    </source>
</reference>
<evidence type="ECO:0000313" key="14">
    <source>
        <dbReference type="Proteomes" id="UP000319731"/>
    </source>
</evidence>
<gene>
    <name evidence="13" type="ORF">SmJEL517_g01235</name>
</gene>
<dbReference type="InterPro" id="IPR054295">
    <property type="entry name" value="CHS4-like_dom"/>
</dbReference>
<feature type="transmembrane region" description="Helical" evidence="11">
    <location>
        <begin position="495"/>
        <end position="518"/>
    </location>
</feature>
<dbReference type="STRING" id="1806994.A0A507C4S8"/>
<feature type="domain" description="Chitin synthase 4-like" evidence="12">
    <location>
        <begin position="399"/>
        <end position="482"/>
    </location>
</feature>
<evidence type="ECO:0000313" key="13">
    <source>
        <dbReference type="EMBL" id="TPX36550.1"/>
    </source>
</evidence>
<keyword evidence="6 11" id="KW-0812">Transmembrane</keyword>
<dbReference type="RefSeq" id="XP_031026764.1">
    <property type="nucleotide sequence ID" value="XM_031167163.1"/>
</dbReference>
<feature type="transmembrane region" description="Helical" evidence="11">
    <location>
        <begin position="949"/>
        <end position="971"/>
    </location>
</feature>
<feature type="region of interest" description="Disordered" evidence="10">
    <location>
        <begin position="1"/>
        <end position="130"/>
    </location>
</feature>
<keyword evidence="8 11" id="KW-0472">Membrane</keyword>
<evidence type="ECO:0000256" key="7">
    <source>
        <dbReference type="ARBA" id="ARBA00022989"/>
    </source>
</evidence>
<feature type="compositionally biased region" description="Basic and acidic residues" evidence="10">
    <location>
        <begin position="1302"/>
        <end position="1356"/>
    </location>
</feature>
<evidence type="ECO:0000256" key="1">
    <source>
        <dbReference type="ARBA" id="ARBA00004651"/>
    </source>
</evidence>
<feature type="compositionally biased region" description="Polar residues" evidence="10">
    <location>
        <begin position="1153"/>
        <end position="1169"/>
    </location>
</feature>
<dbReference type="Proteomes" id="UP000319731">
    <property type="component" value="Unassembled WGS sequence"/>
</dbReference>
<evidence type="ECO:0000256" key="10">
    <source>
        <dbReference type="SAM" id="MobiDB-lite"/>
    </source>
</evidence>
<dbReference type="OrthoDB" id="370884at2759"/>
<evidence type="ECO:0000256" key="4">
    <source>
        <dbReference type="ARBA" id="ARBA00022676"/>
    </source>
</evidence>